<dbReference type="EMBL" id="CP067993">
    <property type="protein sequence ID" value="QQQ40919.1"/>
    <property type="molecule type" value="Genomic_DNA"/>
</dbReference>
<name>A0ABD7BZC2_STEMA</name>
<dbReference type="AlphaFoldDB" id="A0ABD7BZC2"/>
<dbReference type="NCBIfam" id="TIGR01537">
    <property type="entry name" value="portal_HK97"/>
    <property type="match status" value="1"/>
</dbReference>
<accession>A0ABD7BZC2</accession>
<sequence>MSRFNAEDLASLDRYWNPPPVLDTPPSQAARAQAGQFTGMDDPALLEFIRSQGGHGGGGYQLRNMAVLRCLSLICGTIGMLPLNLVESGGKKRIATEHPAHRLLKIKPNPWQTPLEFKRQMELARQRHGDAYARIVWSAGRPIHLIPLDSPAVRAELGEDWRMLYRFNSKKRGEVILKQEEVLHIRDLSVDGVTSLSRMKLADRAIRLALDAEQAASRIFETGNMAGGAIEVPQALSDLAYGRMRGSLDTEYAGATAAQKWMLLEEGAKANKFGSTAQEAQHVENRSAQVEEVARLYGVPRPLLFLSDTSWGTGIEQLGIFFLQYTMLEHFTNWEQAVARSLIDERDLERYQPKFNVRALMRGTLKDQADFFKAALGSGGTAPFHTQNEVRDLLDYPESDQPGANDLINPMTQKGKSNEPPAAA</sequence>
<dbReference type="InterPro" id="IPR006427">
    <property type="entry name" value="Portal_HK97"/>
</dbReference>
<organism evidence="2 3">
    <name type="scientific">Stenotrophomonas maltophilia</name>
    <name type="common">Pseudomonas maltophilia</name>
    <name type="synonym">Xanthomonas maltophilia</name>
    <dbReference type="NCBI Taxonomy" id="40324"/>
    <lineage>
        <taxon>Bacteria</taxon>
        <taxon>Pseudomonadati</taxon>
        <taxon>Pseudomonadota</taxon>
        <taxon>Gammaproteobacteria</taxon>
        <taxon>Lysobacterales</taxon>
        <taxon>Lysobacteraceae</taxon>
        <taxon>Stenotrophomonas</taxon>
        <taxon>Stenotrophomonas maltophilia group</taxon>
    </lineage>
</organism>
<gene>
    <name evidence="2" type="ORF">JJL50_13235</name>
</gene>
<dbReference type="InterPro" id="IPR006944">
    <property type="entry name" value="Phage/GTA_portal"/>
</dbReference>
<evidence type="ECO:0000256" key="1">
    <source>
        <dbReference type="SAM" id="MobiDB-lite"/>
    </source>
</evidence>
<evidence type="ECO:0000313" key="3">
    <source>
        <dbReference type="Proteomes" id="UP000596095"/>
    </source>
</evidence>
<evidence type="ECO:0000313" key="2">
    <source>
        <dbReference type="EMBL" id="QQQ40919.1"/>
    </source>
</evidence>
<feature type="region of interest" description="Disordered" evidence="1">
    <location>
        <begin position="395"/>
        <end position="424"/>
    </location>
</feature>
<dbReference type="Proteomes" id="UP000596095">
    <property type="component" value="Chromosome"/>
</dbReference>
<reference evidence="2 3" key="1">
    <citation type="submission" date="2021-01" db="EMBL/GenBank/DDBJ databases">
        <title>Genome Characterization of a novel Stenotrophomonas isolate with high keratinase activity.</title>
        <authorList>
            <person name="Cao Z.-J."/>
        </authorList>
    </citation>
    <scope>NUCLEOTIDE SEQUENCE [LARGE SCALE GENOMIC DNA]</scope>
    <source>
        <strain evidence="2 3">DHHJ</strain>
    </source>
</reference>
<dbReference type="RefSeq" id="WP_201116662.1">
    <property type="nucleotide sequence ID" value="NZ_CP067993.1"/>
</dbReference>
<proteinExistence type="predicted"/>
<dbReference type="Pfam" id="PF04860">
    <property type="entry name" value="Phage_portal"/>
    <property type="match status" value="1"/>
</dbReference>
<protein>
    <submittedName>
        <fullName evidence="2">Phage portal protein</fullName>
    </submittedName>
</protein>